<keyword evidence="1" id="KW-0328">Glycosyltransferase</keyword>
<evidence type="ECO:0000256" key="1">
    <source>
        <dbReference type="ARBA" id="ARBA00022676"/>
    </source>
</evidence>
<dbReference type="PANTHER" id="PTHR48437">
    <property type="entry name" value="INITIATOR BINDING DOMAIN-CONTAINING PROTEIN"/>
    <property type="match status" value="1"/>
</dbReference>
<dbReference type="Pfam" id="PF04577">
    <property type="entry name" value="Glyco_transf_61"/>
    <property type="match status" value="1"/>
</dbReference>
<evidence type="ECO:0000256" key="3">
    <source>
        <dbReference type="ARBA" id="ARBA00023180"/>
    </source>
</evidence>
<sequence length="309" mass="35812">MNSNRIYHLKNCFVSGSTAVIYNWTVIENPNIDPAITFIYEAKPGNIIAEYDTVVATGHFRCNIFGHFIEDALSPLMEIPNDVIKKSKIITHAEQKYIDDFIPRLGLKEQFINLKQDEWVYARELYINFLPRVYMAHVGPCFRKLTKLVREKFGLLNAVPYKYVITNRAHYFRNIANFKEIVRAVKAEYPKVKWETHYQAEGKIEDTIKIYGFAKILFGPVGSNFFNSVFLHPTTICIVVYANVFDHTTPATIGCNFYRLILYCEPNVPQFEIVDNIFNVTRALLAFKVAFYVEEHNQWPDIPNGGLFI</sequence>
<dbReference type="VEuPathDB" id="TrichDB:TVAGG3_0026980"/>
<dbReference type="VEuPathDB" id="TrichDB:TVAG_117670"/>
<dbReference type="EMBL" id="DS114611">
    <property type="protein sequence ID" value="EAX86608.1"/>
    <property type="molecule type" value="Genomic_DNA"/>
</dbReference>
<dbReference type="Proteomes" id="UP000001542">
    <property type="component" value="Unassembled WGS sequence"/>
</dbReference>
<proteinExistence type="predicted"/>
<protein>
    <recommendedName>
        <fullName evidence="4">Glycosyltransferase 61 catalytic domain-containing protein</fullName>
    </recommendedName>
</protein>
<dbReference type="InterPro" id="IPR007657">
    <property type="entry name" value="Glycosyltransferase_61"/>
</dbReference>
<dbReference type="KEGG" id="tva:4744254"/>
<dbReference type="PANTHER" id="PTHR48437:SF1">
    <property type="entry name" value="INITIATOR BINDING DOMAIN-CONTAINING PROTEIN"/>
    <property type="match status" value="1"/>
</dbReference>
<reference evidence="5" key="2">
    <citation type="journal article" date="2007" name="Science">
        <title>Draft genome sequence of the sexually transmitted pathogen Trichomonas vaginalis.</title>
        <authorList>
            <person name="Carlton J.M."/>
            <person name="Hirt R.P."/>
            <person name="Silva J.C."/>
            <person name="Delcher A.L."/>
            <person name="Schatz M."/>
            <person name="Zhao Q."/>
            <person name="Wortman J.R."/>
            <person name="Bidwell S.L."/>
            <person name="Alsmark U.C.M."/>
            <person name="Besteiro S."/>
            <person name="Sicheritz-Ponten T."/>
            <person name="Noel C.J."/>
            <person name="Dacks J.B."/>
            <person name="Foster P.G."/>
            <person name="Simillion C."/>
            <person name="Van de Peer Y."/>
            <person name="Miranda-Saavedra D."/>
            <person name="Barton G.J."/>
            <person name="Westrop G.D."/>
            <person name="Mueller S."/>
            <person name="Dessi D."/>
            <person name="Fiori P.L."/>
            <person name="Ren Q."/>
            <person name="Paulsen I."/>
            <person name="Zhang H."/>
            <person name="Bastida-Corcuera F.D."/>
            <person name="Simoes-Barbosa A."/>
            <person name="Brown M.T."/>
            <person name="Hayes R.D."/>
            <person name="Mukherjee M."/>
            <person name="Okumura C.Y."/>
            <person name="Schneider R."/>
            <person name="Smith A.J."/>
            <person name="Vanacova S."/>
            <person name="Villalvazo M."/>
            <person name="Haas B.J."/>
            <person name="Pertea M."/>
            <person name="Feldblyum T.V."/>
            <person name="Utterback T.R."/>
            <person name="Shu C.L."/>
            <person name="Osoegawa K."/>
            <person name="de Jong P.J."/>
            <person name="Hrdy I."/>
            <person name="Horvathova L."/>
            <person name="Zubacova Z."/>
            <person name="Dolezal P."/>
            <person name="Malik S.B."/>
            <person name="Logsdon J.M. Jr."/>
            <person name="Henze K."/>
            <person name="Gupta A."/>
            <person name="Wang C.C."/>
            <person name="Dunne R.L."/>
            <person name="Upcroft J.A."/>
            <person name="Upcroft P."/>
            <person name="White O."/>
            <person name="Salzberg S.L."/>
            <person name="Tang P."/>
            <person name="Chiu C.-H."/>
            <person name="Lee Y.-S."/>
            <person name="Embley T.M."/>
            <person name="Coombs G.H."/>
            <person name="Mottram J.C."/>
            <person name="Tachezy J."/>
            <person name="Fraser-Liggett C.M."/>
            <person name="Johnson P.J."/>
        </authorList>
    </citation>
    <scope>NUCLEOTIDE SEQUENCE [LARGE SCALE GENOMIC DNA]</scope>
    <source>
        <strain evidence="5">G3</strain>
    </source>
</reference>
<dbReference type="InterPro" id="IPR049625">
    <property type="entry name" value="Glyco_transf_61_cat"/>
</dbReference>
<reference evidence="5" key="1">
    <citation type="submission" date="2006-10" db="EMBL/GenBank/DDBJ databases">
        <authorList>
            <person name="Amadeo P."/>
            <person name="Zhao Q."/>
            <person name="Wortman J."/>
            <person name="Fraser-Liggett C."/>
            <person name="Carlton J."/>
        </authorList>
    </citation>
    <scope>NUCLEOTIDE SEQUENCE</scope>
    <source>
        <strain evidence="5">G3</strain>
    </source>
</reference>
<gene>
    <name evidence="5" type="ORF">TVAG_117670</name>
</gene>
<organism evidence="5 6">
    <name type="scientific">Trichomonas vaginalis (strain ATCC PRA-98 / G3)</name>
    <dbReference type="NCBI Taxonomy" id="412133"/>
    <lineage>
        <taxon>Eukaryota</taxon>
        <taxon>Metamonada</taxon>
        <taxon>Parabasalia</taxon>
        <taxon>Trichomonadida</taxon>
        <taxon>Trichomonadidae</taxon>
        <taxon>Trichomonas</taxon>
    </lineage>
</organism>
<dbReference type="AlphaFoldDB" id="A2G8A9"/>
<accession>A2G8A9</accession>
<evidence type="ECO:0000259" key="4">
    <source>
        <dbReference type="Pfam" id="PF04577"/>
    </source>
</evidence>
<evidence type="ECO:0000313" key="6">
    <source>
        <dbReference type="Proteomes" id="UP000001542"/>
    </source>
</evidence>
<dbReference type="InParanoid" id="A2G8A9"/>
<dbReference type="GO" id="GO:0016757">
    <property type="term" value="F:glycosyltransferase activity"/>
    <property type="evidence" value="ECO:0000318"/>
    <property type="project" value="GO_Central"/>
</dbReference>
<name>A2G8A9_TRIV3</name>
<keyword evidence="2" id="KW-0808">Transferase</keyword>
<feature type="domain" description="Glycosyltransferase 61 catalytic" evidence="4">
    <location>
        <begin position="65"/>
        <end position="237"/>
    </location>
</feature>
<keyword evidence="3" id="KW-0325">Glycoprotein</keyword>
<keyword evidence="6" id="KW-1185">Reference proteome</keyword>
<evidence type="ECO:0000256" key="2">
    <source>
        <dbReference type="ARBA" id="ARBA00022679"/>
    </source>
</evidence>
<dbReference type="RefSeq" id="XP_001299538.1">
    <property type="nucleotide sequence ID" value="XM_001299537.1"/>
</dbReference>
<evidence type="ECO:0000313" key="5">
    <source>
        <dbReference type="EMBL" id="EAX86608.1"/>
    </source>
</evidence>